<dbReference type="PRINTS" id="PR00990">
    <property type="entry name" value="RIBOKINASE"/>
</dbReference>
<keyword evidence="11 12" id="KW-0119">Carbohydrate metabolism</keyword>
<feature type="binding site" evidence="12">
    <location>
        <position position="138"/>
    </location>
    <ligand>
        <name>substrate</name>
    </ligand>
</feature>
<keyword evidence="6 12" id="KW-0547">Nucleotide-binding</keyword>
<evidence type="ECO:0000256" key="10">
    <source>
        <dbReference type="ARBA" id="ARBA00022958"/>
    </source>
</evidence>
<dbReference type="PROSITE" id="PS00584">
    <property type="entry name" value="PFKB_KINASES_2"/>
    <property type="match status" value="1"/>
</dbReference>
<evidence type="ECO:0000256" key="12">
    <source>
        <dbReference type="HAMAP-Rule" id="MF_01987"/>
    </source>
</evidence>
<feature type="binding site" evidence="12">
    <location>
        <begin position="11"/>
        <end position="13"/>
    </location>
    <ligand>
        <name>substrate</name>
    </ligand>
</feature>
<feature type="binding site" evidence="12">
    <location>
        <position position="275"/>
    </location>
    <ligand>
        <name>K(+)</name>
        <dbReference type="ChEBI" id="CHEBI:29103"/>
    </ligand>
</feature>
<evidence type="ECO:0000256" key="3">
    <source>
        <dbReference type="ARBA" id="ARBA00016943"/>
    </source>
</evidence>
<comment type="subcellular location">
    <subcellularLocation>
        <location evidence="12">Cytoplasm</location>
    </subcellularLocation>
</comment>
<dbReference type="InterPro" id="IPR011611">
    <property type="entry name" value="PfkB_dom"/>
</dbReference>
<protein>
    <recommendedName>
        <fullName evidence="3 12">Ribokinase</fullName>
        <shortName evidence="12">RK</shortName>
        <ecNumber evidence="2 12">2.7.1.15</ecNumber>
    </recommendedName>
</protein>
<feature type="binding site" evidence="12">
    <location>
        <begin position="212"/>
        <end position="217"/>
    </location>
    <ligand>
        <name>ATP</name>
        <dbReference type="ChEBI" id="CHEBI:30616"/>
    </ligand>
</feature>
<evidence type="ECO:0000256" key="2">
    <source>
        <dbReference type="ARBA" id="ARBA00012035"/>
    </source>
</evidence>
<dbReference type="Pfam" id="PF00294">
    <property type="entry name" value="PfkB"/>
    <property type="match status" value="1"/>
</dbReference>
<comment type="catalytic activity">
    <reaction evidence="12">
        <text>D-ribose + ATP = D-ribose 5-phosphate + ADP + H(+)</text>
        <dbReference type="Rhea" id="RHEA:13697"/>
        <dbReference type="ChEBI" id="CHEBI:15378"/>
        <dbReference type="ChEBI" id="CHEBI:30616"/>
        <dbReference type="ChEBI" id="CHEBI:47013"/>
        <dbReference type="ChEBI" id="CHEBI:78346"/>
        <dbReference type="ChEBI" id="CHEBI:456216"/>
        <dbReference type="EC" id="2.7.1.15"/>
    </reaction>
</comment>
<feature type="binding site" evidence="12">
    <location>
        <position position="182"/>
    </location>
    <ligand>
        <name>ATP</name>
        <dbReference type="ChEBI" id="CHEBI:30616"/>
    </ligand>
</feature>
<dbReference type="EC" id="2.7.1.15" evidence="2 12"/>
<feature type="active site" description="Proton acceptor" evidence="12">
    <location>
        <position position="245"/>
    </location>
</feature>
<dbReference type="InterPro" id="IPR002173">
    <property type="entry name" value="Carboh/pur_kinase_PfkB_CS"/>
</dbReference>
<feature type="binding site" evidence="12">
    <location>
        <position position="280"/>
    </location>
    <ligand>
        <name>K(+)</name>
        <dbReference type="ChEBI" id="CHEBI:29103"/>
    </ligand>
</feature>
<feature type="binding site" evidence="12">
    <location>
        <begin position="39"/>
        <end position="43"/>
    </location>
    <ligand>
        <name>substrate</name>
    </ligand>
</feature>
<comment type="similarity">
    <text evidence="12">Belongs to the carbohydrate kinase PfkB family. Ribokinase subfamily.</text>
</comment>
<evidence type="ECO:0000259" key="13">
    <source>
        <dbReference type="Pfam" id="PF00294"/>
    </source>
</evidence>
<dbReference type="InterPro" id="IPR011877">
    <property type="entry name" value="Ribokinase"/>
</dbReference>
<dbReference type="InterPro" id="IPR002139">
    <property type="entry name" value="Ribo/fructo_kinase"/>
</dbReference>
<feature type="binding site" evidence="12">
    <location>
        <begin position="244"/>
        <end position="245"/>
    </location>
    <ligand>
        <name>ATP</name>
        <dbReference type="ChEBI" id="CHEBI:30616"/>
    </ligand>
</feature>
<keyword evidence="12" id="KW-0963">Cytoplasm</keyword>
<feature type="binding site" evidence="12">
    <location>
        <position position="241"/>
    </location>
    <ligand>
        <name>K(+)</name>
        <dbReference type="ChEBI" id="CHEBI:29103"/>
    </ligand>
</feature>
<keyword evidence="8 12" id="KW-0067">ATP-binding</keyword>
<dbReference type="Gene3D" id="3.40.1190.20">
    <property type="match status" value="1"/>
</dbReference>
<evidence type="ECO:0000256" key="5">
    <source>
        <dbReference type="ARBA" id="ARBA00022723"/>
    </source>
</evidence>
<keyword evidence="7 12" id="KW-0418">Kinase</keyword>
<dbReference type="PANTHER" id="PTHR10584">
    <property type="entry name" value="SUGAR KINASE"/>
    <property type="match status" value="1"/>
</dbReference>
<evidence type="ECO:0000313" key="14">
    <source>
        <dbReference type="EMBL" id="MCS5716430.1"/>
    </source>
</evidence>
<dbReference type="SUPFAM" id="SSF53613">
    <property type="entry name" value="Ribokinase-like"/>
    <property type="match status" value="1"/>
</dbReference>
<evidence type="ECO:0000256" key="1">
    <source>
        <dbReference type="ARBA" id="ARBA00005380"/>
    </source>
</evidence>
<evidence type="ECO:0000256" key="8">
    <source>
        <dbReference type="ARBA" id="ARBA00022840"/>
    </source>
</evidence>
<keyword evidence="10 12" id="KW-0630">Potassium</keyword>
<comment type="subunit">
    <text evidence="12">Homodimer.</text>
</comment>
<keyword evidence="9 12" id="KW-0460">Magnesium</keyword>
<comment type="cofactor">
    <cofactor evidence="12">
        <name>Mg(2+)</name>
        <dbReference type="ChEBI" id="CHEBI:18420"/>
    </cofactor>
    <text evidence="12">Requires a divalent cation, most likely magnesium in vivo, as an electrophilic catalyst to aid phosphoryl group transfer. It is the chelate of the metal and the nucleotide that is the actual substrate.</text>
</comment>
<feature type="binding site" evidence="12">
    <location>
        <position position="284"/>
    </location>
    <ligand>
        <name>K(+)</name>
        <dbReference type="ChEBI" id="CHEBI:29103"/>
    </ligand>
</feature>
<comment type="caution">
    <text evidence="14">The sequence shown here is derived from an EMBL/GenBank/DDBJ whole genome shotgun (WGS) entry which is preliminary data.</text>
</comment>
<dbReference type="CDD" id="cd01174">
    <property type="entry name" value="ribokinase"/>
    <property type="match status" value="1"/>
</dbReference>
<feature type="binding site" evidence="12">
    <location>
        <position position="278"/>
    </location>
    <ligand>
        <name>K(+)</name>
        <dbReference type="ChEBI" id="CHEBI:29103"/>
    </ligand>
</feature>
<accession>A0ABT2GMD6</accession>
<name>A0ABT2GMD6_9MICO</name>
<dbReference type="PANTHER" id="PTHR10584:SF166">
    <property type="entry name" value="RIBOKINASE"/>
    <property type="match status" value="1"/>
</dbReference>
<dbReference type="RefSeq" id="WP_259487948.1">
    <property type="nucleotide sequence ID" value="NZ_JANTEZ010000012.1"/>
</dbReference>
<evidence type="ECO:0000256" key="11">
    <source>
        <dbReference type="ARBA" id="ARBA00023277"/>
    </source>
</evidence>
<sequence>MNDIIVLGSANMDLVVRQPRLPRPGETMFGAEFTTVPGGKGLNQAVAAARAGASVSFLGAVGRDEFGSELRSCLLNDGIDVSGLQHVDIKTGTAHVSVLDGGENAIVVVPGANNSITALNDHAKKKICDARFLLAQFERPTALILEAFRIAKEAGVTTVLTPAPVREVDRELMQLVDVLIPNAQEACELAGIGDEDTAALELSRSVGLVIMTRGSRGALVAGAGEIVRTVPAIPARAVDTTAAGDTFVGALVAMMAEDMPLERALSAATAAASISVTREGASTSMPTRTEILDVSGLEQTRG</sequence>
<comment type="function">
    <text evidence="12">Catalyzes the phosphorylation of ribose at O-5 in a reaction requiring ATP and magnesium. The resulting D-ribose-5-phosphate can then be used either for sythesis of nucleotides, histidine, and tryptophan, or as a component of the pentose phosphate pathway.</text>
</comment>
<evidence type="ECO:0000313" key="15">
    <source>
        <dbReference type="Proteomes" id="UP001165580"/>
    </source>
</evidence>
<dbReference type="HAMAP" id="MF_01987">
    <property type="entry name" value="Ribokinase"/>
    <property type="match status" value="1"/>
</dbReference>
<evidence type="ECO:0000256" key="7">
    <source>
        <dbReference type="ARBA" id="ARBA00022777"/>
    </source>
</evidence>
<reference evidence="14" key="1">
    <citation type="submission" date="2022-08" db="EMBL/GenBank/DDBJ databases">
        <authorList>
            <person name="Deng Y."/>
            <person name="Han X.-F."/>
            <person name="Zhang Y.-Q."/>
        </authorList>
    </citation>
    <scope>NUCLEOTIDE SEQUENCE</scope>
    <source>
        <strain evidence="14">CPCC 205716</strain>
    </source>
</reference>
<comment type="caution">
    <text evidence="12">Lacks conserved residue(s) required for the propagation of feature annotation.</text>
</comment>
<feature type="binding site" evidence="12">
    <location>
        <position position="239"/>
    </location>
    <ligand>
        <name>K(+)</name>
        <dbReference type="ChEBI" id="CHEBI:29103"/>
    </ligand>
</feature>
<keyword evidence="5 12" id="KW-0479">Metal-binding</keyword>
<evidence type="ECO:0000256" key="6">
    <source>
        <dbReference type="ARBA" id="ARBA00022741"/>
    </source>
</evidence>
<evidence type="ECO:0000256" key="9">
    <source>
        <dbReference type="ARBA" id="ARBA00022842"/>
    </source>
</evidence>
<organism evidence="14 15">
    <name type="scientific">Herbiconiux gentiana</name>
    <dbReference type="NCBI Taxonomy" id="2970912"/>
    <lineage>
        <taxon>Bacteria</taxon>
        <taxon>Bacillati</taxon>
        <taxon>Actinomycetota</taxon>
        <taxon>Actinomycetes</taxon>
        <taxon>Micrococcales</taxon>
        <taxon>Microbacteriaceae</taxon>
        <taxon>Herbiconiux</taxon>
    </lineage>
</organism>
<comment type="similarity">
    <text evidence="1">Belongs to the carbohydrate kinase pfkB family.</text>
</comment>
<comment type="pathway">
    <text evidence="12">Carbohydrate metabolism; D-ribose degradation; D-ribose 5-phosphate from beta-D-ribopyranose: step 2/2.</text>
</comment>
<evidence type="ECO:0000256" key="4">
    <source>
        <dbReference type="ARBA" id="ARBA00022679"/>
    </source>
</evidence>
<comment type="activity regulation">
    <text evidence="12">Activated by a monovalent cation that binds near, but not in, the active site. The most likely occupant of the site in vivo is potassium. Ion binding induces a conformational change that may alter substrate affinity.</text>
</comment>
<dbReference type="Proteomes" id="UP001165580">
    <property type="component" value="Unassembled WGS sequence"/>
</dbReference>
<proteinExistence type="inferred from homology"/>
<dbReference type="InterPro" id="IPR029056">
    <property type="entry name" value="Ribokinase-like"/>
</dbReference>
<keyword evidence="4 12" id="KW-0808">Transferase</keyword>
<feature type="domain" description="Carbohydrate kinase PfkB" evidence="13">
    <location>
        <begin position="1"/>
        <end position="288"/>
    </location>
</feature>
<dbReference type="EMBL" id="JANTEZ010000012">
    <property type="protein sequence ID" value="MCS5716430.1"/>
    <property type="molecule type" value="Genomic_DNA"/>
</dbReference>
<gene>
    <name evidence="12" type="primary">rbsK</name>
    <name evidence="14" type="ORF">NVV95_17930</name>
</gene>
<keyword evidence="15" id="KW-1185">Reference proteome</keyword>
<feature type="binding site" evidence="12">
    <location>
        <position position="245"/>
    </location>
    <ligand>
        <name>substrate</name>
    </ligand>
</feature>